<protein>
    <submittedName>
        <fullName evidence="1">Uncharacterized protein</fullName>
    </submittedName>
</protein>
<sequence>MTACYRIVCYEQQGLCAMTLRATVLCAMSSRDCVAMTLRATVLCAMSSRDSGTVCRNDSACYRIVCYEQQGLCVAMTLRATKLCAMSSRDCVSHLVAAVANQGY</sequence>
<organism evidence="1 2">
    <name type="scientific">Elysia crispata</name>
    <name type="common">lettuce slug</name>
    <dbReference type="NCBI Taxonomy" id="231223"/>
    <lineage>
        <taxon>Eukaryota</taxon>
        <taxon>Metazoa</taxon>
        <taxon>Spiralia</taxon>
        <taxon>Lophotrochozoa</taxon>
        <taxon>Mollusca</taxon>
        <taxon>Gastropoda</taxon>
        <taxon>Heterobranchia</taxon>
        <taxon>Euthyneura</taxon>
        <taxon>Panpulmonata</taxon>
        <taxon>Sacoglossa</taxon>
        <taxon>Placobranchoidea</taxon>
        <taxon>Plakobranchidae</taxon>
        <taxon>Elysia</taxon>
    </lineage>
</organism>
<evidence type="ECO:0000313" key="2">
    <source>
        <dbReference type="Proteomes" id="UP001283361"/>
    </source>
</evidence>
<name>A0AAE0Y8H8_9GAST</name>
<keyword evidence="2" id="KW-1185">Reference proteome</keyword>
<dbReference type="Proteomes" id="UP001283361">
    <property type="component" value="Unassembled WGS sequence"/>
</dbReference>
<dbReference type="AlphaFoldDB" id="A0AAE0Y8H8"/>
<gene>
    <name evidence="1" type="ORF">RRG08_049724</name>
</gene>
<dbReference type="EMBL" id="JAWDGP010006701">
    <property type="protein sequence ID" value="KAK3736583.1"/>
    <property type="molecule type" value="Genomic_DNA"/>
</dbReference>
<proteinExistence type="predicted"/>
<comment type="caution">
    <text evidence="1">The sequence shown here is derived from an EMBL/GenBank/DDBJ whole genome shotgun (WGS) entry which is preliminary data.</text>
</comment>
<evidence type="ECO:0000313" key="1">
    <source>
        <dbReference type="EMBL" id="KAK3736583.1"/>
    </source>
</evidence>
<accession>A0AAE0Y8H8</accession>
<reference evidence="1" key="1">
    <citation type="journal article" date="2023" name="G3 (Bethesda)">
        <title>A reference genome for the long-term kleptoplast-retaining sea slug Elysia crispata morphotype clarki.</title>
        <authorList>
            <person name="Eastman K.E."/>
            <person name="Pendleton A.L."/>
            <person name="Shaikh M.A."/>
            <person name="Suttiyut T."/>
            <person name="Ogas R."/>
            <person name="Tomko P."/>
            <person name="Gavelis G."/>
            <person name="Widhalm J.R."/>
            <person name="Wisecaver J.H."/>
        </authorList>
    </citation>
    <scope>NUCLEOTIDE SEQUENCE</scope>
    <source>
        <strain evidence="1">ECLA1</strain>
    </source>
</reference>